<accession>A0A3P3XPT2</accession>
<gene>
    <name evidence="2" type="ORF">SPIRO4BDMA_40806</name>
</gene>
<dbReference type="InterPro" id="IPR047654">
    <property type="entry name" value="IS1634_transpos"/>
</dbReference>
<evidence type="ECO:0000259" key="1">
    <source>
        <dbReference type="Pfam" id="PF01609"/>
    </source>
</evidence>
<feature type="domain" description="Transposase IS4-like" evidence="1">
    <location>
        <begin position="232"/>
        <end position="481"/>
    </location>
</feature>
<reference evidence="2" key="1">
    <citation type="submission" date="2017-02" db="EMBL/GenBank/DDBJ databases">
        <authorList>
            <person name="Regsiter A."/>
            <person name="William W."/>
        </authorList>
    </citation>
    <scope>NUCLEOTIDE SEQUENCE</scope>
    <source>
        <strain evidence="2">BdmA 4</strain>
    </source>
</reference>
<dbReference type="NCBIfam" id="NF033559">
    <property type="entry name" value="transpos_IS1634"/>
    <property type="match status" value="1"/>
</dbReference>
<dbReference type="Pfam" id="PF01609">
    <property type="entry name" value="DDE_Tnp_1"/>
    <property type="match status" value="1"/>
</dbReference>
<dbReference type="PANTHER" id="PTHR34614:SF2">
    <property type="entry name" value="TRANSPOSASE IS4-LIKE DOMAIN-CONTAINING PROTEIN"/>
    <property type="match status" value="1"/>
</dbReference>
<dbReference type="GO" id="GO:0003677">
    <property type="term" value="F:DNA binding"/>
    <property type="evidence" value="ECO:0007669"/>
    <property type="project" value="InterPro"/>
</dbReference>
<dbReference type="AlphaFoldDB" id="A0A3P3XPT2"/>
<dbReference type="PANTHER" id="PTHR34614">
    <property type="match status" value="1"/>
</dbReference>
<name>A0A3P3XPT2_9SPIR</name>
<dbReference type="GO" id="GO:0006313">
    <property type="term" value="P:DNA transposition"/>
    <property type="evidence" value="ECO:0007669"/>
    <property type="project" value="InterPro"/>
</dbReference>
<dbReference type="EMBL" id="FWDO01000004">
    <property type="protein sequence ID" value="SLM18234.1"/>
    <property type="molecule type" value="Genomic_DNA"/>
</dbReference>
<dbReference type="InterPro" id="IPR002559">
    <property type="entry name" value="Transposase_11"/>
</dbReference>
<evidence type="ECO:0000313" key="2">
    <source>
        <dbReference type="EMBL" id="SLM18234.1"/>
    </source>
</evidence>
<proteinExistence type="predicted"/>
<dbReference type="GO" id="GO:0004803">
    <property type="term" value="F:transposase activity"/>
    <property type="evidence" value="ECO:0007669"/>
    <property type="project" value="InterPro"/>
</dbReference>
<dbReference type="InterPro" id="IPR012337">
    <property type="entry name" value="RNaseH-like_sf"/>
</dbReference>
<sequence>MNVRRCTLKNAKGGTFTYLQLVHNYRVKETGKTKTNVLMKLGREDQIEPSYVQSIIKALSAVIGESPSEAVTGFEFHASRELGGTWLLDALWNRLGIGKAIKALLKERQFDIPVERLLFAMVAGRILAPGSKLSLEHWVSRKAYINDLPEVDVHNLYRAMDLLIASNEELQKQVFTEVAKNASLDLDLIFLDTTNTYFETDEDTSDSGLLKRGHSKDGHPELPLVSIAFAVTKSGIPIRCWVFPGNTSDQTIVEQVKHDLGQWNLGHLVMVRDAGFNSADNRRILLRECGDYIIGEKLRVGTDGAAVEALHRKGRFKILENGLAIKDVILDAGTATERRFIIVKNPEAETRDRVIREQIVEATKRKLEELSQYTGKAHTKAACALRSHSAYGRYIKQDEKGVLRIDTAKIASESLLDGKFLVSTSSMKMDAADVVAGYKQLWAIERVFRDMKNILDIRPIYHHLDDRIRSHILICWLAMVLVRHAENIADKSWYQIETALADITAGLIESENMSLWYCSDISDEAVDIFKRLNIALPKKVLSTVEREAAAV</sequence>
<organism evidence="2">
    <name type="scientific">uncultured spirochete</name>
    <dbReference type="NCBI Taxonomy" id="156406"/>
    <lineage>
        <taxon>Bacteria</taxon>
        <taxon>Pseudomonadati</taxon>
        <taxon>Spirochaetota</taxon>
        <taxon>Spirochaetia</taxon>
        <taxon>Spirochaetales</taxon>
        <taxon>environmental samples</taxon>
    </lineage>
</organism>
<protein>
    <submittedName>
        <fullName evidence="2">Transposase</fullName>
    </submittedName>
</protein>
<dbReference type="SUPFAM" id="SSF53098">
    <property type="entry name" value="Ribonuclease H-like"/>
    <property type="match status" value="1"/>
</dbReference>